<keyword evidence="1" id="KW-0812">Transmembrane</keyword>
<protein>
    <submittedName>
        <fullName evidence="2">Uncharacterized protein</fullName>
    </submittedName>
</protein>
<name>A0A9X9S2U8_METOG</name>
<feature type="transmembrane region" description="Helical" evidence="1">
    <location>
        <begin position="260"/>
        <end position="277"/>
    </location>
</feature>
<dbReference type="RefSeq" id="WP_268186059.1">
    <property type="nucleotide sequence ID" value="NZ_CP113361.1"/>
</dbReference>
<dbReference type="KEGG" id="mou:OU421_10585"/>
<keyword evidence="1" id="KW-1133">Transmembrane helix</keyword>
<dbReference type="EMBL" id="CP113361">
    <property type="protein sequence ID" value="WAI00854.1"/>
    <property type="molecule type" value="Genomic_DNA"/>
</dbReference>
<feature type="transmembrane region" description="Helical" evidence="1">
    <location>
        <begin position="78"/>
        <end position="96"/>
    </location>
</feature>
<evidence type="ECO:0000256" key="1">
    <source>
        <dbReference type="SAM" id="Phobius"/>
    </source>
</evidence>
<feature type="transmembrane region" description="Helical" evidence="1">
    <location>
        <begin position="289"/>
        <end position="322"/>
    </location>
</feature>
<gene>
    <name evidence="2" type="ORF">OU421_10585</name>
</gene>
<feature type="transmembrane region" description="Helical" evidence="1">
    <location>
        <begin position="334"/>
        <end position="354"/>
    </location>
</feature>
<feature type="transmembrane region" description="Helical" evidence="1">
    <location>
        <begin position="102"/>
        <end position="120"/>
    </location>
</feature>
<keyword evidence="3" id="KW-1185">Reference proteome</keyword>
<feature type="transmembrane region" description="Helical" evidence="1">
    <location>
        <begin position="207"/>
        <end position="228"/>
    </location>
</feature>
<keyword evidence="1" id="KW-0472">Membrane</keyword>
<reference evidence="2" key="1">
    <citation type="submission" date="2022-11" db="EMBL/GenBank/DDBJ databases">
        <title>Complete genome sequence of Methanogenium organophilum DSM 3596.</title>
        <authorList>
            <person name="Chen S.-C."/>
            <person name="Lai S.-J."/>
            <person name="You Y.-T."/>
        </authorList>
    </citation>
    <scope>NUCLEOTIDE SEQUENCE</scope>
    <source>
        <strain evidence="2">DSM 3596</strain>
    </source>
</reference>
<dbReference type="GeneID" id="76835553"/>
<dbReference type="AlphaFoldDB" id="A0A9X9S2U8"/>
<sequence length="634" mass="72583">MDSSHIKKFAGHLPLILVAISIAGLLLGGLVFSRWDYSIRGLAVAIPFGIAAVFLHQLFTKNGDCIHAADISKISQSVLFKIYALLFIVSLMILVLGIERHIYLVSILGLYTIILVQIVSQKCRVGIVLGETIFTMLNVIYGVTFSYPLYFSTTDVMSHIFMAKVTLLSGHTIPLDLQATYSPFPLYHIFIAACSNLLNLPIQETLFLVTSLLFALTILFIFCIFRFLTSDDRLPLLTCLFYSMTSVVVLEGIQTITRSFAYIGFVILLYLIFKQGGTEKDKRVFQGLAILMVLFIIFVHQVSIAQIVILLLIFMVVEYFFTERTFFSTHFMQFIIVLFLGYWLFAATNFLNWLTNARMNLNFFDIGTKHTVLTDPAMSQENAALIFLNNNLDISIFTVFAIIGIGYMLWRQKPKYLTVIGLFSLITIVLYLPNPIFTSETIVHLFRLDRFWILISPFMAFSMACGLMVLMTYSQGSRSHRKIAYSLIFFAVFLFMVASLYGVVIPDSSDQRRYFYSEELDGFNFILDKVPYGSNLGSDYQTSRFFIQDYCSLSDTFELPYYDSTMLNRFYSRNNSHDYSIIRERAFLESGIIITDINYRYIYHPTAENALELTRYVNRNDLIYSNGNISVVGW</sequence>
<feature type="transmembrane region" description="Helical" evidence="1">
    <location>
        <begin position="132"/>
        <end position="151"/>
    </location>
</feature>
<evidence type="ECO:0000313" key="3">
    <source>
        <dbReference type="Proteomes" id="UP001163096"/>
    </source>
</evidence>
<feature type="transmembrane region" description="Helical" evidence="1">
    <location>
        <begin position="483"/>
        <end position="504"/>
    </location>
</feature>
<feature type="transmembrane region" description="Helical" evidence="1">
    <location>
        <begin position="184"/>
        <end position="200"/>
    </location>
</feature>
<feature type="transmembrane region" description="Helical" evidence="1">
    <location>
        <begin position="392"/>
        <end position="409"/>
    </location>
</feature>
<evidence type="ECO:0000313" key="2">
    <source>
        <dbReference type="EMBL" id="WAI00854.1"/>
    </source>
</evidence>
<feature type="transmembrane region" description="Helical" evidence="1">
    <location>
        <begin position="452"/>
        <end position="471"/>
    </location>
</feature>
<organism evidence="2 3">
    <name type="scientific">Methanogenium organophilum</name>
    <dbReference type="NCBI Taxonomy" id="2199"/>
    <lineage>
        <taxon>Archaea</taxon>
        <taxon>Methanobacteriati</taxon>
        <taxon>Methanobacteriota</taxon>
        <taxon>Stenosarchaea group</taxon>
        <taxon>Methanomicrobia</taxon>
        <taxon>Methanomicrobiales</taxon>
        <taxon>Methanomicrobiaceae</taxon>
        <taxon>Methanogenium</taxon>
    </lineage>
</organism>
<accession>A0A9X9S2U8</accession>
<proteinExistence type="predicted"/>
<feature type="transmembrane region" description="Helical" evidence="1">
    <location>
        <begin position="12"/>
        <end position="32"/>
    </location>
</feature>
<feature type="transmembrane region" description="Helical" evidence="1">
    <location>
        <begin position="416"/>
        <end position="432"/>
    </location>
</feature>
<dbReference type="Proteomes" id="UP001163096">
    <property type="component" value="Chromosome"/>
</dbReference>
<feature type="transmembrane region" description="Helical" evidence="1">
    <location>
        <begin position="38"/>
        <end position="58"/>
    </location>
</feature>